<accession>A0ACB7ZDK4</accession>
<dbReference type="EMBL" id="CM037162">
    <property type="protein sequence ID" value="KAH7863536.1"/>
    <property type="molecule type" value="Genomic_DNA"/>
</dbReference>
<evidence type="ECO:0000313" key="1">
    <source>
        <dbReference type="EMBL" id="KAH7863536.1"/>
    </source>
</evidence>
<dbReference type="Proteomes" id="UP000828048">
    <property type="component" value="Chromosome 12"/>
</dbReference>
<organism evidence="1 2">
    <name type="scientific">Vaccinium darrowii</name>
    <dbReference type="NCBI Taxonomy" id="229202"/>
    <lineage>
        <taxon>Eukaryota</taxon>
        <taxon>Viridiplantae</taxon>
        <taxon>Streptophyta</taxon>
        <taxon>Embryophyta</taxon>
        <taxon>Tracheophyta</taxon>
        <taxon>Spermatophyta</taxon>
        <taxon>Magnoliopsida</taxon>
        <taxon>eudicotyledons</taxon>
        <taxon>Gunneridae</taxon>
        <taxon>Pentapetalae</taxon>
        <taxon>asterids</taxon>
        <taxon>Ericales</taxon>
        <taxon>Ericaceae</taxon>
        <taxon>Vaccinioideae</taxon>
        <taxon>Vaccinieae</taxon>
        <taxon>Vaccinium</taxon>
    </lineage>
</organism>
<gene>
    <name evidence="1" type="ORF">Vadar_018796</name>
</gene>
<sequence length="132" mass="13331">MASVRAQFTWLIILIACSSSQAVPTSTISAAPALLPNPPVPLSSPTLSPDITPLFPSPSGAGPSTAKSPPPVIPSSRTPNPFQVVAPGPSTADSPSGFPPPLSSVALGLSVSLNSVLFLGFVAFWLMQLSGV</sequence>
<evidence type="ECO:0000313" key="2">
    <source>
        <dbReference type="Proteomes" id="UP000828048"/>
    </source>
</evidence>
<name>A0ACB7ZDK4_9ERIC</name>
<reference evidence="1 2" key="1">
    <citation type="journal article" date="2021" name="Hortic Res">
        <title>High-quality reference genome and annotation aids understanding of berry development for evergreen blueberry (Vaccinium darrowii).</title>
        <authorList>
            <person name="Yu J."/>
            <person name="Hulse-Kemp A.M."/>
            <person name="Babiker E."/>
            <person name="Staton M."/>
        </authorList>
    </citation>
    <scope>NUCLEOTIDE SEQUENCE [LARGE SCALE GENOMIC DNA]</scope>
    <source>
        <strain evidence="2">cv. NJ 8807/NJ 8810</strain>
        <tissue evidence="1">Young leaf</tissue>
    </source>
</reference>
<keyword evidence="2" id="KW-1185">Reference proteome</keyword>
<proteinExistence type="predicted"/>
<comment type="caution">
    <text evidence="1">The sequence shown here is derived from an EMBL/GenBank/DDBJ whole genome shotgun (WGS) entry which is preliminary data.</text>
</comment>
<protein>
    <submittedName>
        <fullName evidence="1">Uncharacterized protein</fullName>
    </submittedName>
</protein>